<dbReference type="EMBL" id="CP050177">
    <property type="protein sequence ID" value="QIQ02697.1"/>
    <property type="molecule type" value="Genomic_DNA"/>
</dbReference>
<evidence type="ECO:0000313" key="1">
    <source>
        <dbReference type="EMBL" id="QIQ02697.1"/>
    </source>
</evidence>
<dbReference type="RefSeq" id="WP_167027155.1">
    <property type="nucleotide sequence ID" value="NZ_CP050177.1"/>
</dbReference>
<dbReference type="AlphaFoldDB" id="A0A6G9GXS5"/>
<reference evidence="1 2" key="1">
    <citation type="submission" date="2020-03" db="EMBL/GenBank/DDBJ databases">
        <title>A novel species.</title>
        <authorList>
            <person name="Gao J."/>
        </authorList>
    </citation>
    <scope>NUCLEOTIDE SEQUENCE [LARGE SCALE GENOMIC DNA]</scope>
    <source>
        <strain evidence="1 2">QMT-12</strain>
    </source>
</reference>
<gene>
    <name evidence="1" type="ORF">HA039_10535</name>
</gene>
<dbReference type="KEGG" id="slia:HA039_10535"/>
<name>A0A6G9GXS5_9ACTN</name>
<sequence length="295" mass="31243">MTRLRVAPAPRYGRDRLYVTLPDGTAVAWYDRSAGRVSLLPGAGREEVLAALAPYLSGEVTVGPPPVPTPAELDRLALHPDDDLAPNRPGEELHAVLDALPGGLGADRAGPVGRAGRADRVWRVGGPVSRRDPRRAELLARQVVGEELDRLERPFAGAGPRVLHSVPLPGADPAVRIDHLLIGPAGVLAIRTLAARNRRIRIVDPMVRTGFAAPAPLLGHLRDAAERASRALATAVRPVLVVVGASRLEVAGPLLGVRVVREAEVAALADPEGVLKAADVEAVYGAARDRRVWGR</sequence>
<protein>
    <submittedName>
        <fullName evidence="1">NERD domain-containing protein</fullName>
    </submittedName>
</protein>
<proteinExistence type="predicted"/>
<keyword evidence="2" id="KW-1185">Reference proteome</keyword>
<evidence type="ECO:0000313" key="2">
    <source>
        <dbReference type="Proteomes" id="UP000501179"/>
    </source>
</evidence>
<accession>A0A6G9GXS5</accession>
<organism evidence="1 2">
    <name type="scientific">Streptomyces liangshanensis</name>
    <dbReference type="NCBI Taxonomy" id="2717324"/>
    <lineage>
        <taxon>Bacteria</taxon>
        <taxon>Bacillati</taxon>
        <taxon>Actinomycetota</taxon>
        <taxon>Actinomycetes</taxon>
        <taxon>Kitasatosporales</taxon>
        <taxon>Streptomycetaceae</taxon>
        <taxon>Streptomyces</taxon>
    </lineage>
</organism>
<dbReference type="Proteomes" id="UP000501179">
    <property type="component" value="Chromosome"/>
</dbReference>